<feature type="compositionally biased region" description="Basic residues" evidence="1">
    <location>
        <begin position="11"/>
        <end position="29"/>
    </location>
</feature>
<keyword evidence="5" id="KW-1185">Reference proteome</keyword>
<comment type="caution">
    <text evidence="4">The sequence shown here is derived from an EMBL/GenBank/DDBJ whole genome shotgun (WGS) entry which is preliminary data.</text>
</comment>
<organism evidence="4 5">
    <name type="scientific">Actinocrinis puniceicyclus</name>
    <dbReference type="NCBI Taxonomy" id="977794"/>
    <lineage>
        <taxon>Bacteria</taxon>
        <taxon>Bacillati</taxon>
        <taxon>Actinomycetota</taxon>
        <taxon>Actinomycetes</taxon>
        <taxon>Catenulisporales</taxon>
        <taxon>Actinospicaceae</taxon>
        <taxon>Actinocrinis</taxon>
    </lineage>
</organism>
<dbReference type="RefSeq" id="WP_211471739.1">
    <property type="nucleotide sequence ID" value="NZ_JAGSXH010000162.1"/>
</dbReference>
<dbReference type="AlphaFoldDB" id="A0A8J7WQD3"/>
<proteinExistence type="predicted"/>
<keyword evidence="2" id="KW-0472">Membrane</keyword>
<dbReference type="Pfam" id="PF09992">
    <property type="entry name" value="NAGPA"/>
    <property type="match status" value="1"/>
</dbReference>
<feature type="domain" description="Phosphodiester glycosidase" evidence="3">
    <location>
        <begin position="221"/>
        <end position="360"/>
    </location>
</feature>
<dbReference type="EMBL" id="JAGSXH010000162">
    <property type="protein sequence ID" value="MBS2966553.1"/>
    <property type="molecule type" value="Genomic_DNA"/>
</dbReference>
<keyword evidence="2" id="KW-1133">Transmembrane helix</keyword>
<feature type="region of interest" description="Disordered" evidence="1">
    <location>
        <begin position="1"/>
        <end position="29"/>
    </location>
</feature>
<name>A0A8J7WQD3_9ACTN</name>
<reference evidence="4" key="1">
    <citation type="submission" date="2021-04" db="EMBL/GenBank/DDBJ databases">
        <title>Genome based classification of Actinospica acidithermotolerans sp. nov., an actinobacterium isolated from an Indonesian hot spring.</title>
        <authorList>
            <person name="Kusuma A.B."/>
            <person name="Putra K.E."/>
            <person name="Nafisah S."/>
            <person name="Loh J."/>
            <person name="Nouioui I."/>
            <person name="Goodfellow M."/>
        </authorList>
    </citation>
    <scope>NUCLEOTIDE SEQUENCE</scope>
    <source>
        <strain evidence="4">DSM 45618</strain>
    </source>
</reference>
<feature type="transmembrane region" description="Helical" evidence="2">
    <location>
        <begin position="36"/>
        <end position="63"/>
    </location>
</feature>
<evidence type="ECO:0000256" key="2">
    <source>
        <dbReference type="SAM" id="Phobius"/>
    </source>
</evidence>
<keyword evidence="4" id="KW-0378">Hydrolase</keyword>
<gene>
    <name evidence="4" type="ORF">KGA66_26175</name>
</gene>
<evidence type="ECO:0000259" key="3">
    <source>
        <dbReference type="Pfam" id="PF09992"/>
    </source>
</evidence>
<protein>
    <submittedName>
        <fullName evidence="4">Phosphodiester glycosidase family protein</fullName>
    </submittedName>
</protein>
<dbReference type="Proteomes" id="UP000677913">
    <property type="component" value="Unassembled WGS sequence"/>
</dbReference>
<keyword evidence="4" id="KW-0326">Glycosidase</keyword>
<sequence>MPRNTSSTHKGAARRALRRKQSGKPRRRLPPRLRRTLVWSLRGTLALLFIAVVYVGVTIYPYLSAPGTDRVAARVAEWGRDHHLSWAVTWLENRTYTAPPTGGALNTAQRLALLGGQDSAPHPRATASATAQADLPTNIPVQAAHPLPGEGVWHPVTYGPAARPVLEEAALRPDGLHTSKLAHAVWLSQKDLGFTLQPGYQQPGGSWPTPDSLSGALLKRLVATWNGGFKVHPDDALGGYYANGHTAVPLVAGRASEVFHRDGSLSIGAWGTDVVMSPDVLAVRQNLGLLVEHGRIQSTVGAGSGAQWGYTINNDFYIARSGVGVTSTGDIVYVSGPALSVSTLAHLLKAAGAVNAMELDINPDWVSFMTYSGSQSKPDPVKLWNFVQPANRYLQPSSRDFVSVHLR</sequence>
<dbReference type="GO" id="GO:0016798">
    <property type="term" value="F:hydrolase activity, acting on glycosyl bonds"/>
    <property type="evidence" value="ECO:0007669"/>
    <property type="project" value="UniProtKB-KW"/>
</dbReference>
<accession>A0A8J7WQD3</accession>
<evidence type="ECO:0000256" key="1">
    <source>
        <dbReference type="SAM" id="MobiDB-lite"/>
    </source>
</evidence>
<keyword evidence="2" id="KW-0812">Transmembrane</keyword>
<dbReference type="InterPro" id="IPR018711">
    <property type="entry name" value="NAGPA"/>
</dbReference>
<evidence type="ECO:0000313" key="5">
    <source>
        <dbReference type="Proteomes" id="UP000677913"/>
    </source>
</evidence>
<evidence type="ECO:0000313" key="4">
    <source>
        <dbReference type="EMBL" id="MBS2966553.1"/>
    </source>
</evidence>